<dbReference type="AlphaFoldDB" id="S3BUC2"/>
<evidence type="ECO:0000313" key="3">
    <source>
        <dbReference type="Proteomes" id="UP000016923"/>
    </source>
</evidence>
<dbReference type="EMBL" id="KE148163">
    <property type="protein sequence ID" value="EPE04087.1"/>
    <property type="molecule type" value="Genomic_DNA"/>
</dbReference>
<gene>
    <name evidence="2" type="ORF">F503_04935</name>
</gene>
<dbReference type="HOGENOM" id="CLU_165663_0_0_1"/>
<proteinExistence type="predicted"/>
<keyword evidence="3" id="KW-1185">Reference proteome</keyword>
<reference evidence="2 3" key="1">
    <citation type="journal article" date="2013" name="BMC Genomics">
        <title>The genome and transcriptome of the pine saprophyte Ophiostoma piceae, and a comparison with the bark beetle-associated pine pathogen Grosmannia clavigera.</title>
        <authorList>
            <person name="Haridas S."/>
            <person name="Wang Y."/>
            <person name="Lim L."/>
            <person name="Massoumi Alamouti S."/>
            <person name="Jackman S."/>
            <person name="Docking R."/>
            <person name="Robertson G."/>
            <person name="Birol I."/>
            <person name="Bohlmann J."/>
            <person name="Breuil C."/>
        </authorList>
    </citation>
    <scope>NUCLEOTIDE SEQUENCE [LARGE SCALE GENOMIC DNA]</scope>
    <source>
        <strain evidence="2 3">UAMH 11346</strain>
    </source>
</reference>
<protein>
    <submittedName>
        <fullName evidence="2">Uncharacterized protein</fullName>
    </submittedName>
</protein>
<dbReference type="eggNOG" id="ENOG502RKZ6">
    <property type="taxonomic scope" value="Eukaryota"/>
</dbReference>
<feature type="compositionally biased region" description="Polar residues" evidence="1">
    <location>
        <begin position="1"/>
        <end position="12"/>
    </location>
</feature>
<sequence>MQTYNAEGTSPFPNYGSHHRRNSSLDDNDKFTNHCNGALAKIRLTYIRLLALDKLESNREVVRRRNSKVTPIHELGKPAQFRKRTITRTVSF</sequence>
<dbReference type="Proteomes" id="UP000016923">
    <property type="component" value="Unassembled WGS sequence"/>
</dbReference>
<evidence type="ECO:0000256" key="1">
    <source>
        <dbReference type="SAM" id="MobiDB-lite"/>
    </source>
</evidence>
<accession>S3BUC2</accession>
<feature type="region of interest" description="Disordered" evidence="1">
    <location>
        <begin position="1"/>
        <end position="30"/>
    </location>
</feature>
<name>S3BUC2_OPHP1</name>
<organism evidence="2 3">
    <name type="scientific">Ophiostoma piceae (strain UAMH 11346)</name>
    <name type="common">Sap stain fungus</name>
    <dbReference type="NCBI Taxonomy" id="1262450"/>
    <lineage>
        <taxon>Eukaryota</taxon>
        <taxon>Fungi</taxon>
        <taxon>Dikarya</taxon>
        <taxon>Ascomycota</taxon>
        <taxon>Pezizomycotina</taxon>
        <taxon>Sordariomycetes</taxon>
        <taxon>Sordariomycetidae</taxon>
        <taxon>Ophiostomatales</taxon>
        <taxon>Ophiostomataceae</taxon>
        <taxon>Ophiostoma</taxon>
    </lineage>
</organism>
<dbReference type="OrthoDB" id="5234591at2759"/>
<dbReference type="VEuPathDB" id="FungiDB:F503_04935"/>
<evidence type="ECO:0000313" key="2">
    <source>
        <dbReference type="EMBL" id="EPE04087.1"/>
    </source>
</evidence>